<sequence length="125" mass="13307">MCSASGAWAPCKVVNSKMESMIITHLEVAGARPSTTLPYGVESGVVICVRNRKMLCTVACVNDEAKGTGVINQTLDFYTSALPSFQWLTVAASNPAPCYMRGGLPPPICVYSISLNLLFAFTPVS</sequence>
<protein>
    <submittedName>
        <fullName evidence="1">Uncharacterized protein</fullName>
    </submittedName>
</protein>
<gene>
    <name evidence="1" type="ORF">RSOLAG1IB_11433</name>
</gene>
<reference evidence="1 2" key="1">
    <citation type="submission" date="2014-11" db="EMBL/GenBank/DDBJ databases">
        <authorList>
            <person name="Wibberg Daniel"/>
        </authorList>
    </citation>
    <scope>NUCLEOTIDE SEQUENCE [LARGE SCALE GENOMIC DNA]</scope>
    <source>
        <strain evidence="1">Rhizoctonia solani AG1-IB 7/3/14</strain>
    </source>
</reference>
<keyword evidence="2" id="KW-1185">Reference proteome</keyword>
<evidence type="ECO:0000313" key="1">
    <source>
        <dbReference type="EMBL" id="CEL53698.1"/>
    </source>
</evidence>
<evidence type="ECO:0000313" key="2">
    <source>
        <dbReference type="Proteomes" id="UP000059188"/>
    </source>
</evidence>
<dbReference type="EMBL" id="LN679229">
    <property type="protein sequence ID" value="CEL53698.1"/>
    <property type="molecule type" value="Genomic_DNA"/>
</dbReference>
<organism evidence="1 2">
    <name type="scientific">Thanatephorus cucumeris (strain AG1-IB / isolate 7/3/14)</name>
    <name type="common">Lettuce bottom rot fungus</name>
    <name type="synonym">Rhizoctonia solani</name>
    <dbReference type="NCBI Taxonomy" id="1108050"/>
    <lineage>
        <taxon>Eukaryota</taxon>
        <taxon>Fungi</taxon>
        <taxon>Dikarya</taxon>
        <taxon>Basidiomycota</taxon>
        <taxon>Agaricomycotina</taxon>
        <taxon>Agaricomycetes</taxon>
        <taxon>Cantharellales</taxon>
        <taxon>Ceratobasidiaceae</taxon>
        <taxon>Rhizoctonia</taxon>
        <taxon>Rhizoctonia solani AG-1</taxon>
    </lineage>
</organism>
<dbReference type="AlphaFoldDB" id="A0A0B7FBX4"/>
<proteinExistence type="predicted"/>
<accession>A0A0B7FBX4</accession>
<dbReference type="Proteomes" id="UP000059188">
    <property type="component" value="Unassembled WGS sequence"/>
</dbReference>
<name>A0A0B7FBX4_THACB</name>